<proteinExistence type="predicted"/>
<protein>
    <submittedName>
        <fullName evidence="1">Uncharacterized protein</fullName>
    </submittedName>
</protein>
<accession>A0A1M7Z3T4</accession>
<reference evidence="2" key="1">
    <citation type="submission" date="2016-12" db="EMBL/GenBank/DDBJ databases">
        <authorList>
            <person name="Varghese N."/>
            <person name="Submissions S."/>
        </authorList>
    </citation>
    <scope>NUCLEOTIDE SEQUENCE [LARGE SCALE GENOMIC DNA]</scope>
    <source>
        <strain evidence="2">DSM 25035</strain>
    </source>
</reference>
<organism evidence="1 2">
    <name type="scientific">Algoriphagus zhangzhouensis</name>
    <dbReference type="NCBI Taxonomy" id="1073327"/>
    <lineage>
        <taxon>Bacteria</taxon>
        <taxon>Pseudomonadati</taxon>
        <taxon>Bacteroidota</taxon>
        <taxon>Cytophagia</taxon>
        <taxon>Cytophagales</taxon>
        <taxon>Cyclobacteriaceae</taxon>
        <taxon>Algoriphagus</taxon>
    </lineage>
</organism>
<keyword evidence="2" id="KW-1185">Reference proteome</keyword>
<dbReference type="EMBL" id="FRXN01000001">
    <property type="protein sequence ID" value="SHO59607.1"/>
    <property type="molecule type" value="Genomic_DNA"/>
</dbReference>
<name>A0A1M7Z3T4_9BACT</name>
<sequence>MIKADFFRIPFVLFLFLVLGNQAFSQKLYSKRSTLYTYMGVSGAKLNQFNQMLEDRGLSELRNKYHSVGLGYQSRINDFVIGMELIHNRGSYSEFDGYKMGFRTSRALVNIGYAFTEESKFQLIHYMSLGVGFLNFQMLPSEKPPGLESFLEDPERGFILRKNDIQKGTTNYGDFLTEIGFQLSYDFDVPGREEVVSVIAKMGYSFSPFEGKWQMNGLSFDNTQSGAFFRVGAGISLPDRNFFYKDASISAHLITGFHFTSPKKFNSILSDHGYDELDGMPSNLGLKIQGENEKLLYGAEVYNLSMKGDASSTQTHSLNSLRVYGNLGYKALQYKNFGLGATGGIGYGNLRYTILKNDKPDFPELFEQRKFDGYLKNSGLMAKPEVFVEYAIPMTKMKLFDLVFTAAAGYELALANYRLGELDMADYMTAPYLMFGIGVRP</sequence>
<dbReference type="AlphaFoldDB" id="A0A1M7Z3T4"/>
<evidence type="ECO:0000313" key="2">
    <source>
        <dbReference type="Proteomes" id="UP000184609"/>
    </source>
</evidence>
<dbReference type="Proteomes" id="UP000184609">
    <property type="component" value="Unassembled WGS sequence"/>
</dbReference>
<evidence type="ECO:0000313" key="1">
    <source>
        <dbReference type="EMBL" id="SHO59607.1"/>
    </source>
</evidence>
<gene>
    <name evidence="1" type="ORF">SAMN04488108_0245</name>
</gene>
<dbReference type="STRING" id="1073327.SAMN04488108_0245"/>
<dbReference type="RefSeq" id="WP_073569930.1">
    <property type="nucleotide sequence ID" value="NZ_FRXN01000001.1"/>
</dbReference>